<dbReference type="AlphaFoldDB" id="A0A1E3SSQ3"/>
<evidence type="ECO:0000313" key="2">
    <source>
        <dbReference type="EMBL" id="ODR05225.1"/>
    </source>
</evidence>
<dbReference type="SUPFAM" id="SSF53335">
    <property type="entry name" value="S-adenosyl-L-methionine-dependent methyltransferases"/>
    <property type="match status" value="1"/>
</dbReference>
<name>A0A1E3SSQ3_9MYCO</name>
<proteinExistence type="predicted"/>
<organism evidence="2 3">
    <name type="scientific">Mycobacterium sherrisii</name>
    <dbReference type="NCBI Taxonomy" id="243061"/>
    <lineage>
        <taxon>Bacteria</taxon>
        <taxon>Bacillati</taxon>
        <taxon>Actinomycetota</taxon>
        <taxon>Actinomycetes</taxon>
        <taxon>Mycobacteriales</taxon>
        <taxon>Mycobacteriaceae</taxon>
        <taxon>Mycobacterium</taxon>
        <taxon>Mycobacterium simiae complex</taxon>
    </lineage>
</organism>
<protein>
    <recommendedName>
        <fullName evidence="1">Methyltransferase domain-containing protein</fullName>
    </recommendedName>
</protein>
<dbReference type="STRING" id="243061.AWC25_16155"/>
<dbReference type="InterPro" id="IPR029063">
    <property type="entry name" value="SAM-dependent_MTases_sf"/>
</dbReference>
<dbReference type="PANTHER" id="PTHR44068:SF11">
    <property type="entry name" value="GERANYL DIPHOSPHATE 2-C-METHYLTRANSFERASE"/>
    <property type="match status" value="1"/>
</dbReference>
<dbReference type="Proteomes" id="UP000094224">
    <property type="component" value="Unassembled WGS sequence"/>
</dbReference>
<reference evidence="3" key="1">
    <citation type="submission" date="2016-09" db="EMBL/GenBank/DDBJ databases">
        <authorList>
            <person name="Greninger A.L."/>
            <person name="Jerome K.R."/>
            <person name="Mcnair B."/>
            <person name="Wallis C."/>
            <person name="Fang F."/>
        </authorList>
    </citation>
    <scope>NUCLEOTIDE SEQUENCE [LARGE SCALE GENOMIC DNA]</scope>
    <source>
        <strain evidence="3">BC1_M4</strain>
    </source>
</reference>
<dbReference type="RefSeq" id="WP_069401019.1">
    <property type="nucleotide sequence ID" value="NZ_MIHC01000024.1"/>
</dbReference>
<evidence type="ECO:0000259" key="1">
    <source>
        <dbReference type="Pfam" id="PF13649"/>
    </source>
</evidence>
<gene>
    <name evidence="2" type="ORF">BHQ21_14695</name>
</gene>
<dbReference type="Pfam" id="PF13649">
    <property type="entry name" value="Methyltransf_25"/>
    <property type="match status" value="1"/>
</dbReference>
<keyword evidence="3" id="KW-1185">Reference proteome</keyword>
<dbReference type="PANTHER" id="PTHR44068">
    <property type="entry name" value="ZGC:194242"/>
    <property type="match status" value="1"/>
</dbReference>
<dbReference type="Gene3D" id="3.40.50.150">
    <property type="entry name" value="Vaccinia Virus protein VP39"/>
    <property type="match status" value="1"/>
</dbReference>
<sequence length="275" mass="29986">MTTTEYDSDQPGFETVDDCERCLLLLDACTGAIVSALGDDLGSQPNVVDLGCGVGEPGLSLVKTHHDWHLTGIDLSPALIAAARQHAQEQDLTDRTTFVTGSMDRLPIDDGTVDAVISRMGALLLGNPATTAREMARILEPGGRFALAVWARAEDHPLLTLSHRAITTHVAADLLPDLFTRFQQMAAPGVREGWLRAAGMSDVVVDAFDWVVHYPDFDSSWELAWSIWSGTLADLDELTVTRIRSTLHELLGQYESRFGDGHNIPATCQMIYGTR</sequence>
<feature type="domain" description="Methyltransferase" evidence="1">
    <location>
        <begin position="47"/>
        <end position="143"/>
    </location>
</feature>
<accession>A0A1E3SSQ3</accession>
<dbReference type="CDD" id="cd02440">
    <property type="entry name" value="AdoMet_MTases"/>
    <property type="match status" value="1"/>
</dbReference>
<dbReference type="InterPro" id="IPR050447">
    <property type="entry name" value="Erg6_SMT_methyltransf"/>
</dbReference>
<comment type="caution">
    <text evidence="2">The sequence shown here is derived from an EMBL/GenBank/DDBJ whole genome shotgun (WGS) entry which is preliminary data.</text>
</comment>
<dbReference type="EMBL" id="MIHC01000024">
    <property type="protein sequence ID" value="ODR05225.1"/>
    <property type="molecule type" value="Genomic_DNA"/>
</dbReference>
<dbReference type="InterPro" id="IPR041698">
    <property type="entry name" value="Methyltransf_25"/>
</dbReference>
<evidence type="ECO:0000313" key="3">
    <source>
        <dbReference type="Proteomes" id="UP000094224"/>
    </source>
</evidence>